<dbReference type="PANTHER" id="PTHR46599:SF3">
    <property type="entry name" value="PIGGYBAC TRANSPOSABLE ELEMENT-DERIVED PROTEIN 4"/>
    <property type="match status" value="1"/>
</dbReference>
<organism evidence="2 3">
    <name type="scientific">Lagenidium giganteum</name>
    <dbReference type="NCBI Taxonomy" id="4803"/>
    <lineage>
        <taxon>Eukaryota</taxon>
        <taxon>Sar</taxon>
        <taxon>Stramenopiles</taxon>
        <taxon>Oomycota</taxon>
        <taxon>Peronosporomycetes</taxon>
        <taxon>Pythiales</taxon>
        <taxon>Pythiaceae</taxon>
    </lineage>
</organism>
<sequence>QAKDWQLLIVYAYGVDKLRFPAQAQAYHGLPRKDPQLSKSAMTSATSPLSSFWYFLPKTLWRKIAVVSNWYAAQTRKQRARATVLHQRERKKSNAHVIVESVKSVRERLKAETPITPREIVVFIGLLIARMLCPQKRLLSHHWRTTQVGAIPAATFGEYMSRNRINYNTSVLHVANNDDPRTANGRAWIIRPLLDCLQKTFRRGMPVPPKLSFDEGITPSRSRFNRMRVYIKEKPHKWGTKVVLACCAKTAYFLRRESWTECCPSKPGSVVAVNHVRLTPGGDRSLHHIREVGRGTVQAQHLLLGQTNRLGFPKAIIDKSARRPKIVERGSFKIAVQRGNPLMTAVSWMDNKPVHLLATGASKRLVEVDRSQSDGRKVKVPAPQLVKDYHDLMGGVDIHDRLRRQRYSVQQACRFKKYYKPRFLGLVDMALVNAYIIHREHKRHQGSLKGSSHRDFFETLQQELLSTDDADFEAMVPITWTIPPPPRADHCSITTQWK</sequence>
<feature type="non-terminal residue" evidence="2">
    <location>
        <position position="1"/>
    </location>
</feature>
<name>A0AAV2YZS5_9STRA</name>
<keyword evidence="3" id="KW-1185">Reference proteome</keyword>
<evidence type="ECO:0000259" key="1">
    <source>
        <dbReference type="Pfam" id="PF13843"/>
    </source>
</evidence>
<reference evidence="2" key="2">
    <citation type="journal article" date="2023" name="Microbiol Resour">
        <title>Decontamination and Annotation of the Draft Genome Sequence of the Oomycete Lagenidium giganteum ARSEF 373.</title>
        <authorList>
            <person name="Morgan W.R."/>
            <person name="Tartar A."/>
        </authorList>
    </citation>
    <scope>NUCLEOTIDE SEQUENCE</scope>
    <source>
        <strain evidence="2">ARSEF 373</strain>
    </source>
</reference>
<dbReference type="PANTHER" id="PTHR46599">
    <property type="entry name" value="PIGGYBAC TRANSPOSABLE ELEMENT-DERIVED PROTEIN 4"/>
    <property type="match status" value="1"/>
</dbReference>
<dbReference type="Pfam" id="PF13843">
    <property type="entry name" value="DDE_Tnp_1_7"/>
    <property type="match status" value="2"/>
</dbReference>
<gene>
    <name evidence="2" type="ORF">N0F65_003807</name>
</gene>
<accession>A0AAV2YZS5</accession>
<dbReference type="EMBL" id="DAKRPA010000098">
    <property type="protein sequence ID" value="DAZ98751.1"/>
    <property type="molecule type" value="Genomic_DNA"/>
</dbReference>
<dbReference type="InterPro" id="IPR029526">
    <property type="entry name" value="PGBD"/>
</dbReference>
<protein>
    <recommendedName>
        <fullName evidence="1">PiggyBac transposable element-derived protein domain-containing protein</fullName>
    </recommendedName>
</protein>
<feature type="domain" description="PiggyBac transposable element-derived protein" evidence="1">
    <location>
        <begin position="47"/>
        <end position="255"/>
    </location>
</feature>
<dbReference type="AlphaFoldDB" id="A0AAV2YZS5"/>
<proteinExistence type="predicted"/>
<dbReference type="Proteomes" id="UP001146120">
    <property type="component" value="Unassembled WGS sequence"/>
</dbReference>
<feature type="domain" description="PiggyBac transposable element-derived protein" evidence="1">
    <location>
        <begin position="307"/>
        <end position="435"/>
    </location>
</feature>
<reference evidence="2" key="1">
    <citation type="submission" date="2022-11" db="EMBL/GenBank/DDBJ databases">
        <authorList>
            <person name="Morgan W.R."/>
            <person name="Tartar A."/>
        </authorList>
    </citation>
    <scope>NUCLEOTIDE SEQUENCE</scope>
    <source>
        <strain evidence="2">ARSEF 373</strain>
    </source>
</reference>
<comment type="caution">
    <text evidence="2">The sequence shown here is derived from an EMBL/GenBank/DDBJ whole genome shotgun (WGS) entry which is preliminary data.</text>
</comment>
<evidence type="ECO:0000313" key="2">
    <source>
        <dbReference type="EMBL" id="DAZ98751.1"/>
    </source>
</evidence>
<evidence type="ECO:0000313" key="3">
    <source>
        <dbReference type="Proteomes" id="UP001146120"/>
    </source>
</evidence>